<keyword evidence="2" id="KW-0812">Transmembrane</keyword>
<protein>
    <submittedName>
        <fullName evidence="3">Uncharacterized protein</fullName>
    </submittedName>
</protein>
<evidence type="ECO:0000256" key="1">
    <source>
        <dbReference type="SAM" id="MobiDB-lite"/>
    </source>
</evidence>
<evidence type="ECO:0000256" key="2">
    <source>
        <dbReference type="SAM" id="Phobius"/>
    </source>
</evidence>
<evidence type="ECO:0000313" key="3">
    <source>
        <dbReference type="EMBL" id="CAJ1071811.1"/>
    </source>
</evidence>
<keyword evidence="4" id="KW-1185">Reference proteome</keyword>
<dbReference type="Proteomes" id="UP001178508">
    <property type="component" value="Chromosome 14"/>
</dbReference>
<accession>A0AAV1GCK1</accession>
<evidence type="ECO:0000313" key="4">
    <source>
        <dbReference type="Proteomes" id="UP001178508"/>
    </source>
</evidence>
<keyword evidence="2" id="KW-0472">Membrane</keyword>
<organism evidence="3 4">
    <name type="scientific">Xyrichtys novacula</name>
    <name type="common">Pearly razorfish</name>
    <name type="synonym">Hemipteronotus novacula</name>
    <dbReference type="NCBI Taxonomy" id="13765"/>
    <lineage>
        <taxon>Eukaryota</taxon>
        <taxon>Metazoa</taxon>
        <taxon>Chordata</taxon>
        <taxon>Craniata</taxon>
        <taxon>Vertebrata</taxon>
        <taxon>Euteleostomi</taxon>
        <taxon>Actinopterygii</taxon>
        <taxon>Neopterygii</taxon>
        <taxon>Teleostei</taxon>
        <taxon>Neoteleostei</taxon>
        <taxon>Acanthomorphata</taxon>
        <taxon>Eupercaria</taxon>
        <taxon>Labriformes</taxon>
        <taxon>Labridae</taxon>
        <taxon>Xyrichtys</taxon>
    </lineage>
</organism>
<feature type="region of interest" description="Disordered" evidence="1">
    <location>
        <begin position="65"/>
        <end position="117"/>
    </location>
</feature>
<feature type="transmembrane region" description="Helical" evidence="2">
    <location>
        <begin position="23"/>
        <end position="45"/>
    </location>
</feature>
<keyword evidence="2" id="KW-1133">Transmembrane helix</keyword>
<dbReference type="AlphaFoldDB" id="A0AAV1GCK1"/>
<gene>
    <name evidence="3" type="ORF">XNOV1_A026196</name>
</gene>
<sequence>MSVNITCVPGNNSTACRTHASSAGLAAGLTVFFLVLVIAACWVIYKFRSKIRNIIPLERRRSVKKEEYIETPQADSHPYTSTATDQPTGQTPIYENLGTRAKKPSKPSRSSREPEEDLYLQCDIPDDVIYSNDPACNLSLMPDPQEDDVYIMPDVE</sequence>
<dbReference type="EMBL" id="OY660877">
    <property type="protein sequence ID" value="CAJ1071811.1"/>
    <property type="molecule type" value="Genomic_DNA"/>
</dbReference>
<name>A0AAV1GCK1_XYRNO</name>
<proteinExistence type="predicted"/>
<reference evidence="3" key="1">
    <citation type="submission" date="2023-08" db="EMBL/GenBank/DDBJ databases">
        <authorList>
            <person name="Alioto T."/>
            <person name="Alioto T."/>
            <person name="Gomez Garrido J."/>
        </authorList>
    </citation>
    <scope>NUCLEOTIDE SEQUENCE</scope>
</reference>
<feature type="compositionally biased region" description="Polar residues" evidence="1">
    <location>
        <begin position="78"/>
        <end position="93"/>
    </location>
</feature>